<reference evidence="5" key="1">
    <citation type="journal article" date="2019" name="Int. J. Syst. Evol. Microbiol.">
        <title>The Global Catalogue of Microorganisms (GCM) 10K type strain sequencing project: providing services to taxonomists for standard genome sequencing and annotation.</title>
        <authorList>
            <consortium name="The Broad Institute Genomics Platform"/>
            <consortium name="The Broad Institute Genome Sequencing Center for Infectious Disease"/>
            <person name="Wu L."/>
            <person name="Ma J."/>
        </authorList>
    </citation>
    <scope>NUCLEOTIDE SEQUENCE [LARGE SCALE GENOMIC DNA]</scope>
    <source>
        <strain evidence="5">CGMCC 1.12707</strain>
    </source>
</reference>
<sequence length="536" mass="61903">MYKINRFYLIFALLFSLTAPLYKIDLPISTSETNISPELLAFIMQNPELFQQEEGISLGSILGFIVGIICVILLVKFIYNLFELLFKINTDEKIKDKEITYVLDLESEQPYSFWKYIFIPEKQLNQLHQNLIDHEKAHCIQKHSFDILFIEIFQIIFWFNPFVYFYKKSIKLNHEFLADEYVLQKETDIKTYQHQILDCIATQSPSIMASNFNFILTKKRLIMMTKNTSQRKIKFLSFASLPFILSAFVLFSQKSFAQEVEKNAQKVEETLDKTVKSQADDIFGSKNNLAIKDTIKKSGSFNTIANSDSSKASDIKSIDVNKKNNQVIIVKNNNDTIYKSVSTFSQNSNKPIIIKDLKINDVITSDVKKSLEDLNVKDIKAINVIKNDKKMIITMNDSITYNYNLDDKKLTALKKGDISFLKNEKDNLKKNFNISIDPKNVIVKDGFSIYIDDKGVEHKVNNTKINKIYISNKSGNDNVVVNGKNVGTSNTYTYTYTSNDNKSIDEQIKDLKQKELNTKKQIKSLEKLKKEQKDKK</sequence>
<dbReference type="Pfam" id="PF05569">
    <property type="entry name" value="Peptidase_M56"/>
    <property type="match status" value="1"/>
</dbReference>
<comment type="caution">
    <text evidence="4">The sequence shown here is derived from an EMBL/GenBank/DDBJ whole genome shotgun (WGS) entry which is preliminary data.</text>
</comment>
<evidence type="ECO:0000256" key="1">
    <source>
        <dbReference type="SAM" id="Coils"/>
    </source>
</evidence>
<evidence type="ECO:0000259" key="3">
    <source>
        <dbReference type="Pfam" id="PF05569"/>
    </source>
</evidence>
<dbReference type="PANTHER" id="PTHR34978">
    <property type="entry name" value="POSSIBLE SENSOR-TRANSDUCER PROTEIN BLAR"/>
    <property type="match status" value="1"/>
</dbReference>
<dbReference type="RefSeq" id="WP_072930473.1">
    <property type="nucleotide sequence ID" value="NZ_BMFL01000002.1"/>
</dbReference>
<name>A0ABQ1TAV2_9FLAO</name>
<dbReference type="PANTHER" id="PTHR34978:SF3">
    <property type="entry name" value="SLR0241 PROTEIN"/>
    <property type="match status" value="1"/>
</dbReference>
<dbReference type="InterPro" id="IPR008756">
    <property type="entry name" value="Peptidase_M56"/>
</dbReference>
<keyword evidence="1" id="KW-0175">Coiled coil</keyword>
<evidence type="ECO:0000313" key="4">
    <source>
        <dbReference type="EMBL" id="GGE89730.1"/>
    </source>
</evidence>
<protein>
    <recommendedName>
        <fullName evidence="3">Peptidase M56 domain-containing protein</fullName>
    </recommendedName>
</protein>
<dbReference type="CDD" id="cd07341">
    <property type="entry name" value="M56_BlaR1_MecR1_like"/>
    <property type="match status" value="1"/>
</dbReference>
<keyword evidence="5" id="KW-1185">Reference proteome</keyword>
<dbReference type="InterPro" id="IPR052173">
    <property type="entry name" value="Beta-lactam_resp_regulator"/>
</dbReference>
<feature type="transmembrane region" description="Helical" evidence="2">
    <location>
        <begin position="233"/>
        <end position="251"/>
    </location>
</feature>
<feature type="transmembrane region" description="Helical" evidence="2">
    <location>
        <begin position="56"/>
        <end position="79"/>
    </location>
</feature>
<keyword evidence="2" id="KW-1133">Transmembrane helix</keyword>
<organism evidence="4 5">
    <name type="scientific">Chishuiella changwenlii</name>
    <dbReference type="NCBI Taxonomy" id="1434701"/>
    <lineage>
        <taxon>Bacteria</taxon>
        <taxon>Pseudomonadati</taxon>
        <taxon>Bacteroidota</taxon>
        <taxon>Flavobacteriia</taxon>
        <taxon>Flavobacteriales</taxon>
        <taxon>Weeksellaceae</taxon>
        <taxon>Chishuiella</taxon>
    </lineage>
</organism>
<dbReference type="Proteomes" id="UP000650994">
    <property type="component" value="Unassembled WGS sequence"/>
</dbReference>
<gene>
    <name evidence="4" type="ORF">GCM10010984_04230</name>
</gene>
<accession>A0ABQ1TAV2</accession>
<proteinExistence type="predicted"/>
<evidence type="ECO:0000313" key="5">
    <source>
        <dbReference type="Proteomes" id="UP000650994"/>
    </source>
</evidence>
<evidence type="ECO:0000256" key="2">
    <source>
        <dbReference type="SAM" id="Phobius"/>
    </source>
</evidence>
<feature type="coiled-coil region" evidence="1">
    <location>
        <begin position="501"/>
        <end position="535"/>
    </location>
</feature>
<keyword evidence="2" id="KW-0812">Transmembrane</keyword>
<dbReference type="EMBL" id="BMFL01000002">
    <property type="protein sequence ID" value="GGE89730.1"/>
    <property type="molecule type" value="Genomic_DNA"/>
</dbReference>
<feature type="domain" description="Peptidase M56" evidence="3">
    <location>
        <begin position="113"/>
        <end position="223"/>
    </location>
</feature>
<keyword evidence="2" id="KW-0472">Membrane</keyword>